<comment type="caution">
    <text evidence="3">The sequence shown here is derived from an EMBL/GenBank/DDBJ whole genome shotgun (WGS) entry which is preliminary data.</text>
</comment>
<dbReference type="InterPro" id="IPR000210">
    <property type="entry name" value="BTB/POZ_dom"/>
</dbReference>
<feature type="region of interest" description="Disordered" evidence="1">
    <location>
        <begin position="112"/>
        <end position="134"/>
    </location>
</feature>
<evidence type="ECO:0000259" key="2">
    <source>
        <dbReference type="PROSITE" id="PS50097"/>
    </source>
</evidence>
<dbReference type="PANTHER" id="PTHR47843:SF5">
    <property type="entry name" value="BTB_POZ DOMAIN PROTEIN"/>
    <property type="match status" value="1"/>
</dbReference>
<dbReference type="SUPFAM" id="SSF54695">
    <property type="entry name" value="POZ domain"/>
    <property type="match status" value="1"/>
</dbReference>
<protein>
    <recommendedName>
        <fullName evidence="2">BTB domain-containing protein</fullName>
    </recommendedName>
</protein>
<dbReference type="Pfam" id="PF00651">
    <property type="entry name" value="BTB"/>
    <property type="match status" value="1"/>
</dbReference>
<dbReference type="EMBL" id="JASNWA010000008">
    <property type="protein sequence ID" value="KAK3170594.1"/>
    <property type="molecule type" value="Genomic_DNA"/>
</dbReference>
<dbReference type="Proteomes" id="UP001276659">
    <property type="component" value="Unassembled WGS sequence"/>
</dbReference>
<keyword evidence="4" id="KW-1185">Reference proteome</keyword>
<reference evidence="3" key="1">
    <citation type="submission" date="2022-11" db="EMBL/GenBank/DDBJ databases">
        <title>Chromosomal genome sequence assembly and mating type (MAT) locus characterization of the leprose asexual lichenized fungus Lepraria neglecta (Nyl.) Erichsen.</title>
        <authorList>
            <person name="Allen J.L."/>
            <person name="Pfeffer B."/>
        </authorList>
    </citation>
    <scope>NUCLEOTIDE SEQUENCE</scope>
    <source>
        <strain evidence="3">Allen 5258</strain>
    </source>
</reference>
<feature type="domain" description="BTB" evidence="2">
    <location>
        <begin position="45"/>
        <end position="107"/>
    </location>
</feature>
<sequence length="307" mass="35154">MVTFLYRCDYPDEPPHSGQGEYGQDTKLVKLLYHVDMFYDNKDFSDVKIFCSNKEITAHKVVVCSQSKVLRGICSAGFKESMTNTIDFSTEDQQLIEAMLLFLYRGDYPDIGTESKDDEPQRPKPPGSSPTMVRKLRASPMKIGQMKGHQPYPGSTTAALTQAKFDIPALEDLAKNKHHKVLMPLLIQELLVPFLETVPLIYDTTHENNRGLRDIALVHTKQRKDEIYKNAIVKAKSQEIVADTPQFASDLLLREWSRSRNCCEICDEESEKELEGLVLCPRYALYNGYERRLILFLVVETHTRTRT</sequence>
<evidence type="ECO:0000256" key="1">
    <source>
        <dbReference type="SAM" id="MobiDB-lite"/>
    </source>
</evidence>
<feature type="compositionally biased region" description="Basic and acidic residues" evidence="1">
    <location>
        <begin position="113"/>
        <end position="122"/>
    </location>
</feature>
<dbReference type="AlphaFoldDB" id="A0AAD9Z2W6"/>
<dbReference type="PROSITE" id="PS50097">
    <property type="entry name" value="BTB"/>
    <property type="match status" value="1"/>
</dbReference>
<gene>
    <name evidence="3" type="ORF">OEA41_002675</name>
</gene>
<organism evidence="3 4">
    <name type="scientific">Lepraria neglecta</name>
    <dbReference type="NCBI Taxonomy" id="209136"/>
    <lineage>
        <taxon>Eukaryota</taxon>
        <taxon>Fungi</taxon>
        <taxon>Dikarya</taxon>
        <taxon>Ascomycota</taxon>
        <taxon>Pezizomycotina</taxon>
        <taxon>Lecanoromycetes</taxon>
        <taxon>OSLEUM clade</taxon>
        <taxon>Lecanoromycetidae</taxon>
        <taxon>Lecanorales</taxon>
        <taxon>Lecanorineae</taxon>
        <taxon>Stereocaulaceae</taxon>
        <taxon>Lepraria</taxon>
    </lineage>
</organism>
<name>A0AAD9Z2W6_9LECA</name>
<evidence type="ECO:0000313" key="3">
    <source>
        <dbReference type="EMBL" id="KAK3170594.1"/>
    </source>
</evidence>
<accession>A0AAD9Z2W6</accession>
<proteinExistence type="predicted"/>
<evidence type="ECO:0000313" key="4">
    <source>
        <dbReference type="Proteomes" id="UP001276659"/>
    </source>
</evidence>
<dbReference type="InterPro" id="IPR011333">
    <property type="entry name" value="SKP1/BTB/POZ_sf"/>
</dbReference>
<dbReference type="PANTHER" id="PTHR47843">
    <property type="entry name" value="BTB DOMAIN-CONTAINING PROTEIN-RELATED"/>
    <property type="match status" value="1"/>
</dbReference>
<dbReference type="Gene3D" id="3.30.710.10">
    <property type="entry name" value="Potassium Channel Kv1.1, Chain A"/>
    <property type="match status" value="1"/>
</dbReference>